<protein>
    <submittedName>
        <fullName evidence="2">Zinc ABC transporter solute-binding protein</fullName>
    </submittedName>
</protein>
<dbReference type="SUPFAM" id="SSF53807">
    <property type="entry name" value="Helical backbone' metal receptor"/>
    <property type="match status" value="1"/>
</dbReference>
<dbReference type="InterPro" id="IPR006127">
    <property type="entry name" value="ZnuA-like"/>
</dbReference>
<dbReference type="GO" id="GO:0030001">
    <property type="term" value="P:metal ion transport"/>
    <property type="evidence" value="ECO:0007669"/>
    <property type="project" value="InterPro"/>
</dbReference>
<dbReference type="PANTHER" id="PTHR42953">
    <property type="entry name" value="HIGH-AFFINITY ZINC UPTAKE SYSTEM PROTEIN ZNUA-RELATED"/>
    <property type="match status" value="1"/>
</dbReference>
<name>A0A6H1UDF7_9GAMM</name>
<accession>A0A6H1UDF7</accession>
<dbReference type="EMBL" id="CP051180">
    <property type="protein sequence ID" value="QIZ77074.1"/>
    <property type="molecule type" value="Genomic_DNA"/>
</dbReference>
<proteinExistence type="predicted"/>
<evidence type="ECO:0000313" key="2">
    <source>
        <dbReference type="EMBL" id="QIZ77074.1"/>
    </source>
</evidence>
<organism evidence="2 3">
    <name type="scientific">Ferrimonas lipolytica</name>
    <dbReference type="NCBI Taxonomy" id="2724191"/>
    <lineage>
        <taxon>Bacteria</taxon>
        <taxon>Pseudomonadati</taxon>
        <taxon>Pseudomonadota</taxon>
        <taxon>Gammaproteobacteria</taxon>
        <taxon>Alteromonadales</taxon>
        <taxon>Ferrimonadaceae</taxon>
        <taxon>Ferrimonas</taxon>
    </lineage>
</organism>
<feature type="signal peptide" evidence="1">
    <location>
        <begin position="1"/>
        <end position="17"/>
    </location>
</feature>
<dbReference type="GO" id="GO:0046872">
    <property type="term" value="F:metal ion binding"/>
    <property type="evidence" value="ECO:0007669"/>
    <property type="project" value="InterPro"/>
</dbReference>
<dbReference type="RefSeq" id="WP_168660335.1">
    <property type="nucleotide sequence ID" value="NZ_CP051180.1"/>
</dbReference>
<dbReference type="PANTHER" id="PTHR42953:SF4">
    <property type="entry name" value="METAL ABC TRANSPORTER SUBSTRATE-BINDING PROTEIN"/>
    <property type="match status" value="1"/>
</dbReference>
<dbReference type="InterPro" id="IPR050492">
    <property type="entry name" value="Bact_metal-bind_prot9"/>
</dbReference>
<keyword evidence="1" id="KW-0732">Signal</keyword>
<sequence>MKRLLSLALLLPCLAWAETVVTHLPVNQYLTEQLLQETEHNVEYLPPKRYNLSRLENWFASKAKPEQIEQWAKADALVHLNSLWPKDPLYPLLRQYNVRIIAIDSADPQHPKATKVAVRSNKNGSISPFVWLNPNNLKTMSTIISRDLSALYPAHAVTISRNQQALLKAIAKMEQRNQDWLFDNEVEEVIVVGDKLADFVYGYNLFAVGHFSASIDQWQAQQWQQLAQLHDEGVTLLVAKQPTKDAAAKLEQMGIKLLLIDTVEKMGKGTDLLRWQLKS</sequence>
<evidence type="ECO:0000256" key="1">
    <source>
        <dbReference type="SAM" id="SignalP"/>
    </source>
</evidence>
<feature type="chain" id="PRO_5026248381" evidence="1">
    <location>
        <begin position="18"/>
        <end position="279"/>
    </location>
</feature>
<dbReference type="AlphaFoldDB" id="A0A6H1UDF7"/>
<gene>
    <name evidence="2" type="ORF">HER31_09370</name>
</gene>
<reference evidence="2 3" key="1">
    <citation type="submission" date="2020-04" db="EMBL/GenBank/DDBJ databases">
        <title>Ferrimonas sp. S7 isolated from sea water.</title>
        <authorList>
            <person name="Bae S.S."/>
            <person name="Baek K."/>
        </authorList>
    </citation>
    <scope>NUCLEOTIDE SEQUENCE [LARGE SCALE GENOMIC DNA]</scope>
    <source>
        <strain evidence="2 3">S7</strain>
    </source>
</reference>
<dbReference type="Pfam" id="PF01297">
    <property type="entry name" value="ZnuA"/>
    <property type="match status" value="1"/>
</dbReference>
<keyword evidence="3" id="KW-1185">Reference proteome</keyword>
<dbReference type="Gene3D" id="3.40.50.1980">
    <property type="entry name" value="Nitrogenase molybdenum iron protein domain"/>
    <property type="match status" value="1"/>
</dbReference>
<dbReference type="KEGG" id="fes:HER31_09370"/>
<dbReference type="Proteomes" id="UP000501602">
    <property type="component" value="Chromosome"/>
</dbReference>
<evidence type="ECO:0000313" key="3">
    <source>
        <dbReference type="Proteomes" id="UP000501602"/>
    </source>
</evidence>